<comment type="caution">
    <text evidence="1">The sequence shown here is derived from an EMBL/GenBank/DDBJ whole genome shotgun (WGS) entry which is preliminary data.</text>
</comment>
<protein>
    <submittedName>
        <fullName evidence="1">UPF0311 protein</fullName>
    </submittedName>
</protein>
<accession>A0A917FU46</accession>
<dbReference type="AlphaFoldDB" id="A0A917FU46"/>
<proteinExistence type="predicted"/>
<dbReference type="PANTHER" id="PTHR37315:SF1">
    <property type="entry name" value="UPF0311 PROTEIN BLR7842"/>
    <property type="match status" value="1"/>
</dbReference>
<dbReference type="Proteomes" id="UP000654257">
    <property type="component" value="Unassembled WGS sequence"/>
</dbReference>
<reference evidence="1" key="1">
    <citation type="journal article" date="2014" name="Int. J. Syst. Evol. Microbiol.">
        <title>Complete genome sequence of Corynebacterium casei LMG S-19264T (=DSM 44701T), isolated from a smear-ripened cheese.</title>
        <authorList>
            <consortium name="US DOE Joint Genome Institute (JGI-PGF)"/>
            <person name="Walter F."/>
            <person name="Albersmeier A."/>
            <person name="Kalinowski J."/>
            <person name="Ruckert C."/>
        </authorList>
    </citation>
    <scope>NUCLEOTIDE SEQUENCE</scope>
    <source>
        <strain evidence="1">CCM 7905</strain>
    </source>
</reference>
<dbReference type="EMBL" id="BMCU01000002">
    <property type="protein sequence ID" value="GGG09025.1"/>
    <property type="molecule type" value="Genomic_DNA"/>
</dbReference>
<dbReference type="InterPro" id="IPR020915">
    <property type="entry name" value="UPF0311"/>
</dbReference>
<evidence type="ECO:0000313" key="1">
    <source>
        <dbReference type="EMBL" id="GGG09025.1"/>
    </source>
</evidence>
<name>A0A917FU46_9NOCA</name>
<dbReference type="PANTHER" id="PTHR37315">
    <property type="entry name" value="UPF0311 PROTEIN BLR7842"/>
    <property type="match status" value="1"/>
</dbReference>
<organism evidence="1 2">
    <name type="scientific">Rhodococcoides trifolii</name>
    <dbReference type="NCBI Taxonomy" id="908250"/>
    <lineage>
        <taxon>Bacteria</taxon>
        <taxon>Bacillati</taxon>
        <taxon>Actinomycetota</taxon>
        <taxon>Actinomycetes</taxon>
        <taxon>Mycobacteriales</taxon>
        <taxon>Nocardiaceae</taxon>
        <taxon>Rhodococcoides</taxon>
    </lineage>
</organism>
<dbReference type="Gene3D" id="2.40.160.20">
    <property type="match status" value="1"/>
</dbReference>
<sequence>MGVTAPILPTLEPLLTLVIETGDGYDIGDSPAGADVVVPVTGGTVDGPGISGRILPGGVDVRTTRADGSTTYTADMVVDTADGLLRLHCTGFRFGSTEVTAAVAEGQTVDPALYYFRGTLEVTTAVRELTYLNRALLVTSGAQDAESVVLAAFLVT</sequence>
<keyword evidence="2" id="KW-1185">Reference proteome</keyword>
<evidence type="ECO:0000313" key="2">
    <source>
        <dbReference type="Proteomes" id="UP000654257"/>
    </source>
</evidence>
<reference evidence="1" key="2">
    <citation type="submission" date="2020-09" db="EMBL/GenBank/DDBJ databases">
        <authorList>
            <person name="Sun Q."/>
            <person name="Sedlacek I."/>
        </authorList>
    </citation>
    <scope>NUCLEOTIDE SEQUENCE</scope>
    <source>
        <strain evidence="1">CCM 7905</strain>
    </source>
</reference>
<dbReference type="Pfam" id="PF11578">
    <property type="entry name" value="DUF3237"/>
    <property type="match status" value="1"/>
</dbReference>
<gene>
    <name evidence="1" type="ORF">GCM10007304_23890</name>
</gene>